<dbReference type="OrthoDB" id="3262473at2759"/>
<feature type="region of interest" description="Disordered" evidence="1">
    <location>
        <begin position="117"/>
        <end position="137"/>
    </location>
</feature>
<dbReference type="GeneID" id="63829633"/>
<organism evidence="2 3">
    <name type="scientific">Laetiporus sulphureus 93-53</name>
    <dbReference type="NCBI Taxonomy" id="1314785"/>
    <lineage>
        <taxon>Eukaryota</taxon>
        <taxon>Fungi</taxon>
        <taxon>Dikarya</taxon>
        <taxon>Basidiomycota</taxon>
        <taxon>Agaricomycotina</taxon>
        <taxon>Agaricomycetes</taxon>
        <taxon>Polyporales</taxon>
        <taxon>Laetiporus</taxon>
    </lineage>
</organism>
<evidence type="ECO:0000313" key="3">
    <source>
        <dbReference type="Proteomes" id="UP000076871"/>
    </source>
</evidence>
<feature type="compositionally biased region" description="Basic and acidic residues" evidence="1">
    <location>
        <begin position="41"/>
        <end position="59"/>
    </location>
</feature>
<gene>
    <name evidence="2" type="ORF">LAESUDRAFT_759556</name>
</gene>
<feature type="compositionally biased region" description="Basic and acidic residues" evidence="1">
    <location>
        <begin position="69"/>
        <end position="79"/>
    </location>
</feature>
<proteinExistence type="predicted"/>
<dbReference type="AlphaFoldDB" id="A0A165E7D3"/>
<dbReference type="InParanoid" id="A0A165E7D3"/>
<dbReference type="RefSeq" id="XP_040764124.1">
    <property type="nucleotide sequence ID" value="XM_040912605.1"/>
</dbReference>
<dbReference type="Proteomes" id="UP000076871">
    <property type="component" value="Unassembled WGS sequence"/>
</dbReference>
<protein>
    <submittedName>
        <fullName evidence="2">Uncharacterized protein</fullName>
    </submittedName>
</protein>
<sequence>MLKRQRPTSPGPSPDAAFSSEPALDHDLLERLAKRRRYFAHSRDDVLPKGRFDREAHDDGDVDEEEDVHEERHRSEHAQGKAQWQEEAGLYKAANTLLHDLHAEQRHRMIFSSPTAPTCGTSLSSHEPHLPQPSRQSPLFSTNAPNIRNAPHESLMKHSSDYVPDKASTLLTMTPSIDELEVQNVTQRYEDTNRILGSLFLSRKHKLDAQHAQESTGAYINSA</sequence>
<name>A0A165E7D3_9APHY</name>
<evidence type="ECO:0000313" key="2">
    <source>
        <dbReference type="EMBL" id="KZT06384.1"/>
    </source>
</evidence>
<feature type="region of interest" description="Disordered" evidence="1">
    <location>
        <begin position="39"/>
        <end position="83"/>
    </location>
</feature>
<evidence type="ECO:0000256" key="1">
    <source>
        <dbReference type="SAM" id="MobiDB-lite"/>
    </source>
</evidence>
<feature type="region of interest" description="Disordered" evidence="1">
    <location>
        <begin position="1"/>
        <end position="24"/>
    </location>
</feature>
<reference evidence="2 3" key="1">
    <citation type="journal article" date="2016" name="Mol. Biol. Evol.">
        <title>Comparative Genomics of Early-Diverging Mushroom-Forming Fungi Provides Insights into the Origins of Lignocellulose Decay Capabilities.</title>
        <authorList>
            <person name="Nagy L.G."/>
            <person name="Riley R."/>
            <person name="Tritt A."/>
            <person name="Adam C."/>
            <person name="Daum C."/>
            <person name="Floudas D."/>
            <person name="Sun H."/>
            <person name="Yadav J.S."/>
            <person name="Pangilinan J."/>
            <person name="Larsson K.H."/>
            <person name="Matsuura K."/>
            <person name="Barry K."/>
            <person name="Labutti K."/>
            <person name="Kuo R."/>
            <person name="Ohm R.A."/>
            <person name="Bhattacharya S.S."/>
            <person name="Shirouzu T."/>
            <person name="Yoshinaga Y."/>
            <person name="Martin F.M."/>
            <person name="Grigoriev I.V."/>
            <person name="Hibbett D.S."/>
        </authorList>
    </citation>
    <scope>NUCLEOTIDE SEQUENCE [LARGE SCALE GENOMIC DNA]</scope>
    <source>
        <strain evidence="2 3">93-53</strain>
    </source>
</reference>
<keyword evidence="3" id="KW-1185">Reference proteome</keyword>
<accession>A0A165E7D3</accession>
<dbReference type="EMBL" id="KV427625">
    <property type="protein sequence ID" value="KZT06384.1"/>
    <property type="molecule type" value="Genomic_DNA"/>
</dbReference>